<evidence type="ECO:0000256" key="4">
    <source>
        <dbReference type="RuleBase" id="RU003345"/>
    </source>
</evidence>
<organism evidence="6 7">
    <name type="scientific">Roseovarius albus</name>
    <dbReference type="NCBI Taxonomy" id="1247867"/>
    <lineage>
        <taxon>Bacteria</taxon>
        <taxon>Pseudomonadati</taxon>
        <taxon>Pseudomonadota</taxon>
        <taxon>Alphaproteobacteria</taxon>
        <taxon>Rhodobacterales</taxon>
        <taxon>Roseobacteraceae</taxon>
        <taxon>Roseovarius</taxon>
    </lineage>
</organism>
<dbReference type="SUPFAM" id="SSF53720">
    <property type="entry name" value="ALDH-like"/>
    <property type="match status" value="1"/>
</dbReference>
<proteinExistence type="inferred from homology"/>
<dbReference type="PROSITE" id="PS00687">
    <property type="entry name" value="ALDEHYDE_DEHYDR_GLU"/>
    <property type="match status" value="1"/>
</dbReference>
<dbReference type="InterPro" id="IPR016162">
    <property type="entry name" value="Ald_DH_N"/>
</dbReference>
<dbReference type="CDD" id="cd07109">
    <property type="entry name" value="ALDH_AAS00426"/>
    <property type="match status" value="1"/>
</dbReference>
<keyword evidence="7" id="KW-1185">Reference proteome</keyword>
<dbReference type="InterPro" id="IPR029510">
    <property type="entry name" value="Ald_DH_CS_GLU"/>
</dbReference>
<dbReference type="Pfam" id="PF00171">
    <property type="entry name" value="Aldedh"/>
    <property type="match status" value="1"/>
</dbReference>
<dbReference type="InterPro" id="IPR016160">
    <property type="entry name" value="Ald_DH_CS_CYS"/>
</dbReference>
<dbReference type="Gene3D" id="3.40.605.10">
    <property type="entry name" value="Aldehyde Dehydrogenase, Chain A, domain 1"/>
    <property type="match status" value="1"/>
</dbReference>
<dbReference type="Gene3D" id="3.40.309.10">
    <property type="entry name" value="Aldehyde Dehydrogenase, Chain A, domain 2"/>
    <property type="match status" value="1"/>
</dbReference>
<dbReference type="EMBL" id="FWFX01000014">
    <property type="protein sequence ID" value="SLN67327.1"/>
    <property type="molecule type" value="Genomic_DNA"/>
</dbReference>
<evidence type="ECO:0000313" key="7">
    <source>
        <dbReference type="Proteomes" id="UP000193061"/>
    </source>
</evidence>
<dbReference type="FunFam" id="3.40.309.10:FF:000009">
    <property type="entry name" value="Aldehyde dehydrogenase A"/>
    <property type="match status" value="1"/>
</dbReference>
<dbReference type="Proteomes" id="UP000193061">
    <property type="component" value="Unassembled WGS sequence"/>
</dbReference>
<dbReference type="PANTHER" id="PTHR11699">
    <property type="entry name" value="ALDEHYDE DEHYDROGENASE-RELATED"/>
    <property type="match status" value="1"/>
</dbReference>
<sequence length="498" mass="53079">MTGSMHTELQFERQTMTDIQSYWRNYIDGEWADGGAGRIDVINPGTGTKLAEHALADEADVNRAVQAAKRVHQSGALSDMRPIERGRLVQAMGRYLLDNIAEIAQVLTLEQGKPLWEAEIEVKGAAAYFEYYGNQASTVEGRSIPLGSGYFDFTDNVPFGVSAQIIPWNYPVEMTARSLSAALATGNTIVIKTPELTPLTNAWFAHAAEAVGLPKGAVNILCGWGHQAGAALSGHPDVNQIVFTGSVATGVAIATAAAQNVVPCVLELGGKSAAIVHDDADLEAFENDIRWGIYFNAGQVCSAMSRVIVHESRHDELVERAVNIARSLSVGPGIERAEAGATMGSMVSESQRDRAAGMVGDAETAGAIVAAGGRKMNIPGAFLEPTVLANVTPDMTIAQEEVFGPVLSVLKFRDDAEALEIANGTQYGLVGGVFTRDLDRATRAARQVRAGQVFVNEWFAGGIETPFGGIGKSGYGREKGREALWNYVQTKNVAIKLG</sequence>
<dbReference type="InterPro" id="IPR016163">
    <property type="entry name" value="Ald_DH_C"/>
</dbReference>
<evidence type="ECO:0000313" key="6">
    <source>
        <dbReference type="EMBL" id="SLN67327.1"/>
    </source>
</evidence>
<dbReference type="InterPro" id="IPR015590">
    <property type="entry name" value="Aldehyde_DH_dom"/>
</dbReference>
<evidence type="ECO:0000256" key="3">
    <source>
        <dbReference type="PROSITE-ProRule" id="PRU10007"/>
    </source>
</evidence>
<evidence type="ECO:0000259" key="5">
    <source>
        <dbReference type="Pfam" id="PF00171"/>
    </source>
</evidence>
<dbReference type="AlphaFoldDB" id="A0A1X7A148"/>
<dbReference type="EC" id="1.2.1.3" evidence="6"/>
<dbReference type="PROSITE" id="PS00070">
    <property type="entry name" value="ALDEHYDE_DEHYDR_CYS"/>
    <property type="match status" value="1"/>
</dbReference>
<feature type="domain" description="Aldehyde dehydrogenase" evidence="5">
    <location>
        <begin position="31"/>
        <end position="493"/>
    </location>
</feature>
<dbReference type="FunFam" id="3.40.605.10:FF:000007">
    <property type="entry name" value="NAD/NADP-dependent betaine aldehyde dehydrogenase"/>
    <property type="match status" value="1"/>
</dbReference>
<protein>
    <submittedName>
        <fullName evidence="6">Putative aldehyde dehydrogenase AldA</fullName>
        <ecNumber evidence="6">1.2.1.3</ecNumber>
    </submittedName>
</protein>
<accession>A0A1X7A148</accession>
<name>A0A1X7A148_9RHOB</name>
<comment type="similarity">
    <text evidence="1 4">Belongs to the aldehyde dehydrogenase family.</text>
</comment>
<reference evidence="6 7" key="1">
    <citation type="submission" date="2017-03" db="EMBL/GenBank/DDBJ databases">
        <authorList>
            <person name="Afonso C.L."/>
            <person name="Miller P.J."/>
            <person name="Scott M.A."/>
            <person name="Spackman E."/>
            <person name="Goraichik I."/>
            <person name="Dimitrov K.M."/>
            <person name="Suarez D.L."/>
            <person name="Swayne D.E."/>
        </authorList>
    </citation>
    <scope>NUCLEOTIDE SEQUENCE [LARGE SCALE GENOMIC DNA]</scope>
    <source>
        <strain evidence="6 7">CECT 7450</strain>
    </source>
</reference>
<dbReference type="InterPro" id="IPR016161">
    <property type="entry name" value="Ald_DH/histidinol_DH"/>
</dbReference>
<dbReference type="GO" id="GO:0004029">
    <property type="term" value="F:aldehyde dehydrogenase (NAD+) activity"/>
    <property type="evidence" value="ECO:0007669"/>
    <property type="project" value="UniProtKB-EC"/>
</dbReference>
<evidence type="ECO:0000256" key="2">
    <source>
        <dbReference type="ARBA" id="ARBA00023002"/>
    </source>
</evidence>
<feature type="active site" evidence="3">
    <location>
        <position position="267"/>
    </location>
</feature>
<keyword evidence="2 4" id="KW-0560">Oxidoreductase</keyword>
<gene>
    <name evidence="6" type="primary">aldA_3</name>
    <name evidence="6" type="ORF">ROA7450_03594</name>
</gene>
<evidence type="ECO:0000256" key="1">
    <source>
        <dbReference type="ARBA" id="ARBA00009986"/>
    </source>
</evidence>